<dbReference type="Pfam" id="PF00621">
    <property type="entry name" value="RhoGEF"/>
    <property type="match status" value="1"/>
</dbReference>
<feature type="compositionally biased region" description="Polar residues" evidence="1">
    <location>
        <begin position="1039"/>
        <end position="1048"/>
    </location>
</feature>
<evidence type="ECO:0000259" key="2">
    <source>
        <dbReference type="PROSITE" id="PS50010"/>
    </source>
</evidence>
<dbReference type="SMART" id="SM00325">
    <property type="entry name" value="RhoGEF"/>
    <property type="match status" value="1"/>
</dbReference>
<feature type="region of interest" description="Disordered" evidence="1">
    <location>
        <begin position="45"/>
        <end position="420"/>
    </location>
</feature>
<dbReference type="Proteomes" id="UP000695562">
    <property type="component" value="Unassembled WGS sequence"/>
</dbReference>
<dbReference type="InterPro" id="IPR053086">
    <property type="entry name" value="RhoGEF_domain"/>
</dbReference>
<dbReference type="AlphaFoldDB" id="A0A8J4Q4E2"/>
<sequence>MSSKTIKCGSCSVLNSDQSRFCTQCGTKMPPPALTSAGSSKFLAPVLKPAPTGTSTQSGTLKPVTSTTLTTTASRPSSTIVKSTTSTSTASSGAKPPTTTTSVSSFLKPSTTTTTTAAAGLKKPDTPSTTGTLNRPKSHTVSYKPTTNTLHKTTSSGPLPSTTTTAPTSEPSWKPTGSFVKMAAKSRETLDAQATRDSMVLQGAPITTTAVSSSKPPVVTNTAHKKTISTPGVSKPPTTTTTTTTNTPKSPPPPTPNRPPSMSVSHSPSSRPPSTFVSSPSSPSRPSSTVVSKSSTQHSYEEKKEEMEKQIQQEKERLHQKEKEIEKQRQAQLEKDKEDQRLKLQQEREKQLEKERLEKEKQQEKERLEKEKHDKKEQSEREKIEKEKQKQAEKEKQKQMEKEKELERERQKQADKEKIEKEKQRLLEEKQKIAEDKQRLQEERDKQKQLLEKEKLQEKERQKQLLREKNMSNSPKDESFLSSFISTRKDSISLSRSSSPATVQPSHPLNGSFDNGGSNNDNSMDHSNDSDDENRPVSPISFSDIMNGSKHSGDESSGTSTTMKRKKDKEKYSTRLLSFIRGNEKDREGEDDFVISSPSSPSPLINSSADSLDTANQSGEEDGPQLRKWAIKREELRKSEKDLFAYSPSSPNNSSSNSVTNGGTMSALSLNGGNGSNPTPPMSPTIGFVPSVSSPGEGRVMLGGSRISSPNPPPDYPTLPASTEQRDRVIQEIICTEADYIRDLEIMVWLKKELSAQDDIKVSGIEEINSLFSNVEQLLMVNRELYRKFCNTDQSVKTDDFADYIANGFFSMADFLKSYFVYCSNQQKALSTFSNMKGKNCTYLAYLLTRRECRSLPFDSFLIKPVQRVCKYPLLLRELIKSTPNTTETYKSLTAAQTKIEGIVLTVNEKKREFDSQMKMYDIQTRLVESGDNTKILSPSRKFVKEGVMESWGHIAPTQGTQYNKKPKEGQFYLFNDLFIFAQVKSSGANLISSVMPIKVKANLLLGQSLIREVPNDPLSFEIVYIPKDNNTADHHHSSGANSTNSNDPDQESNQHEHVILNPQNSTIWMFSMSTPEEKNAIFSEIGALIESILKNEYRKFIEDRQKEKAAAASVSPPSSGPSLNVSSSALSSTSSSSEIEFDEWRKLVKNKPLPAPPVPNAGSPSVTRLSKALPPPPVPPPPSTQTISTS</sequence>
<evidence type="ECO:0000256" key="1">
    <source>
        <dbReference type="SAM" id="MobiDB-lite"/>
    </source>
</evidence>
<feature type="compositionally biased region" description="Polar residues" evidence="1">
    <location>
        <begin position="540"/>
        <end position="562"/>
    </location>
</feature>
<dbReference type="PANTHER" id="PTHR45834:SF7">
    <property type="entry name" value="DH DOMAIN-CONTAINING PROTEIN"/>
    <property type="match status" value="1"/>
</dbReference>
<organism evidence="3 4">
    <name type="scientific">Polysphondylium violaceum</name>
    <dbReference type="NCBI Taxonomy" id="133409"/>
    <lineage>
        <taxon>Eukaryota</taxon>
        <taxon>Amoebozoa</taxon>
        <taxon>Evosea</taxon>
        <taxon>Eumycetozoa</taxon>
        <taxon>Dictyostelia</taxon>
        <taxon>Dictyosteliales</taxon>
        <taxon>Dictyosteliaceae</taxon>
        <taxon>Polysphondylium</taxon>
    </lineage>
</organism>
<feature type="compositionally biased region" description="Pro residues" evidence="1">
    <location>
        <begin position="249"/>
        <end position="259"/>
    </location>
</feature>
<dbReference type="OrthoDB" id="1716625at2759"/>
<feature type="region of interest" description="Disordered" evidence="1">
    <location>
        <begin position="643"/>
        <end position="683"/>
    </location>
</feature>
<feature type="compositionally biased region" description="Low complexity" evidence="1">
    <location>
        <begin position="647"/>
        <end position="658"/>
    </location>
</feature>
<feature type="compositionally biased region" description="Low complexity" evidence="1">
    <location>
        <begin position="260"/>
        <end position="296"/>
    </location>
</feature>
<feature type="compositionally biased region" description="Polar residues" evidence="1">
    <location>
        <begin position="126"/>
        <end position="152"/>
    </location>
</feature>
<feature type="region of interest" description="Disordered" evidence="1">
    <location>
        <begin position="433"/>
        <end position="631"/>
    </location>
</feature>
<accession>A0A8J4Q4E2</accession>
<feature type="compositionally biased region" description="Basic and acidic residues" evidence="1">
    <location>
        <begin position="299"/>
        <end position="420"/>
    </location>
</feature>
<feature type="compositionally biased region" description="Low complexity" evidence="1">
    <location>
        <begin position="510"/>
        <end position="522"/>
    </location>
</feature>
<feature type="compositionally biased region" description="Polar residues" evidence="1">
    <location>
        <begin position="659"/>
        <end position="671"/>
    </location>
</feature>
<feature type="region of interest" description="Disordered" evidence="1">
    <location>
        <begin position="1111"/>
        <end position="1191"/>
    </location>
</feature>
<feature type="compositionally biased region" description="Low complexity" evidence="1">
    <location>
        <begin position="596"/>
        <end position="611"/>
    </location>
</feature>
<dbReference type="PANTHER" id="PTHR45834">
    <property type="entry name" value="RHO GUANINE NUCLEOTIDE EXCHANGE FACTOR 9-RELATED"/>
    <property type="match status" value="1"/>
</dbReference>
<dbReference type="PROSITE" id="PS50010">
    <property type="entry name" value="DH_2"/>
    <property type="match status" value="1"/>
</dbReference>
<feature type="compositionally biased region" description="Low complexity" evidence="1">
    <location>
        <begin position="1111"/>
        <end position="1138"/>
    </location>
</feature>
<feature type="region of interest" description="Disordered" evidence="1">
    <location>
        <begin position="1032"/>
        <end position="1055"/>
    </location>
</feature>
<feature type="compositionally biased region" description="Basic and acidic residues" evidence="1">
    <location>
        <begin position="523"/>
        <end position="535"/>
    </location>
</feature>
<dbReference type="GO" id="GO:0005085">
    <property type="term" value="F:guanyl-nucleotide exchange factor activity"/>
    <property type="evidence" value="ECO:0007669"/>
    <property type="project" value="InterPro"/>
</dbReference>
<name>A0A8J4Q4E2_9MYCE</name>
<gene>
    <name evidence="3" type="ORF">CYY_000080</name>
</gene>
<feature type="compositionally biased region" description="Pro residues" evidence="1">
    <location>
        <begin position="1174"/>
        <end position="1184"/>
    </location>
</feature>
<feature type="compositionally biased region" description="Basic and acidic residues" evidence="1">
    <location>
        <begin position="433"/>
        <end position="479"/>
    </location>
</feature>
<dbReference type="SUPFAM" id="SSF50729">
    <property type="entry name" value="PH domain-like"/>
    <property type="match status" value="1"/>
</dbReference>
<feature type="compositionally biased region" description="Low complexity" evidence="1">
    <location>
        <begin position="153"/>
        <end position="172"/>
    </location>
</feature>
<feature type="compositionally biased region" description="Low complexity" evidence="1">
    <location>
        <begin position="229"/>
        <end position="248"/>
    </location>
</feature>
<evidence type="ECO:0000313" key="3">
    <source>
        <dbReference type="EMBL" id="KAF2078580.1"/>
    </source>
</evidence>
<keyword evidence="4" id="KW-1185">Reference proteome</keyword>
<evidence type="ECO:0000313" key="4">
    <source>
        <dbReference type="Proteomes" id="UP000695562"/>
    </source>
</evidence>
<dbReference type="GO" id="GO:0005829">
    <property type="term" value="C:cytosol"/>
    <property type="evidence" value="ECO:0007669"/>
    <property type="project" value="TreeGrafter"/>
</dbReference>
<dbReference type="EMBL" id="AJWJ01000002">
    <property type="protein sequence ID" value="KAF2078580.1"/>
    <property type="molecule type" value="Genomic_DNA"/>
</dbReference>
<comment type="caution">
    <text evidence="3">The sequence shown here is derived from an EMBL/GenBank/DDBJ whole genome shotgun (WGS) entry which is preliminary data.</text>
</comment>
<reference evidence="3" key="1">
    <citation type="submission" date="2020-01" db="EMBL/GenBank/DDBJ databases">
        <title>Development of genomics and gene disruption for Polysphondylium violaceum indicates a role for the polyketide synthase stlB in stalk morphogenesis.</title>
        <authorList>
            <person name="Narita B."/>
            <person name="Kawabe Y."/>
            <person name="Kin K."/>
            <person name="Saito T."/>
            <person name="Gibbs R."/>
            <person name="Kuspa A."/>
            <person name="Muzny D."/>
            <person name="Queller D."/>
            <person name="Richards S."/>
            <person name="Strassman J."/>
            <person name="Sucgang R."/>
            <person name="Worley K."/>
            <person name="Schaap P."/>
        </authorList>
    </citation>
    <scope>NUCLEOTIDE SEQUENCE</scope>
    <source>
        <strain evidence="3">QSvi11</strain>
    </source>
</reference>
<dbReference type="SUPFAM" id="SSF48065">
    <property type="entry name" value="DBL homology domain (DH-domain)"/>
    <property type="match status" value="1"/>
</dbReference>
<feature type="domain" description="DH" evidence="2">
    <location>
        <begin position="725"/>
        <end position="910"/>
    </location>
</feature>
<dbReference type="Gene3D" id="1.20.900.10">
    <property type="entry name" value="Dbl homology (DH) domain"/>
    <property type="match status" value="1"/>
</dbReference>
<dbReference type="CDD" id="cd00160">
    <property type="entry name" value="RhoGEF"/>
    <property type="match status" value="1"/>
</dbReference>
<feature type="compositionally biased region" description="Polar residues" evidence="1">
    <location>
        <begin position="500"/>
        <end position="509"/>
    </location>
</feature>
<dbReference type="InterPro" id="IPR000219">
    <property type="entry name" value="DH_dom"/>
</dbReference>
<feature type="compositionally biased region" description="Polar residues" evidence="1">
    <location>
        <begin position="52"/>
        <end position="64"/>
    </location>
</feature>
<protein>
    <recommendedName>
        <fullName evidence="2">DH domain-containing protein</fullName>
    </recommendedName>
</protein>
<dbReference type="InterPro" id="IPR035899">
    <property type="entry name" value="DBL_dom_sf"/>
</dbReference>
<feature type="compositionally biased region" description="Low complexity" evidence="1">
    <location>
        <begin position="65"/>
        <end position="102"/>
    </location>
</feature>
<feature type="compositionally biased region" description="Polar residues" evidence="1">
    <location>
        <begin position="205"/>
        <end position="222"/>
    </location>
</feature>
<proteinExistence type="predicted"/>